<evidence type="ECO:0000256" key="10">
    <source>
        <dbReference type="ARBA" id="ARBA00023136"/>
    </source>
</evidence>
<evidence type="ECO:0000256" key="3">
    <source>
        <dbReference type="ARBA" id="ARBA00022452"/>
    </source>
</evidence>
<organism evidence="17 18">
    <name type="scientific">Alteromonas genovensis</name>
    <dbReference type="NCBI Taxonomy" id="471225"/>
    <lineage>
        <taxon>Bacteria</taxon>
        <taxon>Pseudomonadati</taxon>
        <taxon>Pseudomonadota</taxon>
        <taxon>Gammaproteobacteria</taxon>
        <taxon>Alteromonadales</taxon>
        <taxon>Alteromonadaceae</taxon>
        <taxon>Alteromonas/Salinimonas group</taxon>
        <taxon>Alteromonas</taxon>
    </lineage>
</organism>
<keyword evidence="18" id="KW-1185">Reference proteome</keyword>
<dbReference type="PROSITE" id="PS52016">
    <property type="entry name" value="TONB_DEPENDENT_REC_3"/>
    <property type="match status" value="1"/>
</dbReference>
<keyword evidence="2 12" id="KW-0813">Transport</keyword>
<feature type="domain" description="TonB-dependent receptor plug" evidence="16">
    <location>
        <begin position="53"/>
        <end position="164"/>
    </location>
</feature>
<proteinExistence type="inferred from homology"/>
<feature type="signal peptide" evidence="14">
    <location>
        <begin position="1"/>
        <end position="26"/>
    </location>
</feature>
<keyword evidence="5 12" id="KW-0812">Transmembrane</keyword>
<dbReference type="AlphaFoldDB" id="A0A6N9TGW3"/>
<keyword evidence="3 12" id="KW-1134">Transmembrane beta strand</keyword>
<dbReference type="SUPFAM" id="SSF56935">
    <property type="entry name" value="Porins"/>
    <property type="match status" value="1"/>
</dbReference>
<dbReference type="EMBL" id="JAAAWO010000001">
    <property type="protein sequence ID" value="NDW13958.1"/>
    <property type="molecule type" value="Genomic_DNA"/>
</dbReference>
<sequence length="865" mass="94728">MKCSTKITLIAAAVTASISQSSIAQTAEEEASKPSSLDFEQIIVTGTSRPKEKIESTNAMTTFGEEKLERLAPYSVGELVRSIPGFHAEDTGGETGNNVAPRGFPLSTQTEFTALLRDGMTVFYNQDVLFSQNDRFTRLSNFIGNVEAIRGGASSIFVGSAPAGFINFLSREGGDDTEGDVFFETNSNNRLGAQAWVSGSINDQTVYAIGGWYRKGDSARDPGYTANQGGELNANVKYFFEDASGFTRFEFNKQNDKSFFFIPQPLTGSTTDAQTIPGGMDIRDGTTGNSAGARLLRLANTPSGDIDLDVTDGNFADVTYFGNTTEVELNDAWTFSNQVRYTDMLTTFTGIINVGNAESLSGKAQAIFDTNEQALADAVFGGELNYRVVDAGTGFELANNSNVDSFNTNGFGINAGFWHRRFEGDNLQNETKMRHIYEGFDEGTFYSTFGLFVSNINGHVTDYRINTLQSVEPLPQRLDIAFIDAEGNDIASGTYKGIQAGSHGFANIVYNESTIAPYADFEYEIDDLTLNLGARYETLRANGEAEDPGNYEISSFTTDSDAVNGNIILPFGAGTYRNFDVEYNELAWTVAANYIVNEDFAVFTRYADGFRMPDVDKYMAITDLSSQEEIDEFNRSERRETQPASTVMAELGFKYNSGDVAAFLTGYYAAADDLFFNVPTVVDNQVVQRQAFRNTETLGLEAEFNLQVTEGWSVGLSATYQDPEFVNTPAAEFINSDGNVDTVNINGNMPVRVPKHFGQLTSSYEFEDFAWGVASINATYSWSGKRYADDANTAELPFYGMLNLGFAIENEDGYYVRADVKNINNSEGLSEGDPRAGETVAGQSTTFNARVVLPRTFTVSVGKRF</sequence>
<keyword evidence="8" id="KW-0406">Ion transport</keyword>
<name>A0A6N9TGW3_9ALTE</name>
<dbReference type="GO" id="GO:0009279">
    <property type="term" value="C:cell outer membrane"/>
    <property type="evidence" value="ECO:0007669"/>
    <property type="project" value="UniProtKB-SubCell"/>
</dbReference>
<feature type="chain" id="PRO_5026924773" evidence="14">
    <location>
        <begin position="27"/>
        <end position="865"/>
    </location>
</feature>
<keyword evidence="7" id="KW-0408">Iron</keyword>
<comment type="subcellular location">
    <subcellularLocation>
        <location evidence="1 12">Cell outer membrane</location>
        <topology evidence="1 12">Multi-pass membrane protein</topology>
    </subcellularLocation>
</comment>
<reference evidence="17 18" key="1">
    <citation type="submission" date="2020-01" db="EMBL/GenBank/DDBJ databases">
        <title>Genomes of bacteria type strains.</title>
        <authorList>
            <person name="Chen J."/>
            <person name="Zhu S."/>
            <person name="Yang J."/>
        </authorList>
    </citation>
    <scope>NUCLEOTIDE SEQUENCE [LARGE SCALE GENOMIC DNA]</scope>
    <source>
        <strain evidence="17 18">LMG 24078</strain>
    </source>
</reference>
<evidence type="ECO:0000313" key="17">
    <source>
        <dbReference type="EMBL" id="NDW13958.1"/>
    </source>
</evidence>
<dbReference type="InterPro" id="IPR000531">
    <property type="entry name" value="Beta-barrel_TonB"/>
</dbReference>
<evidence type="ECO:0000256" key="7">
    <source>
        <dbReference type="ARBA" id="ARBA00023004"/>
    </source>
</evidence>
<dbReference type="Pfam" id="PF07715">
    <property type="entry name" value="Plug"/>
    <property type="match status" value="1"/>
</dbReference>
<gene>
    <name evidence="17" type="ORF">GTQ48_00235</name>
</gene>
<keyword evidence="4" id="KW-0410">Iron transport</keyword>
<evidence type="ECO:0000256" key="6">
    <source>
        <dbReference type="ARBA" id="ARBA00022729"/>
    </source>
</evidence>
<evidence type="ECO:0000313" key="18">
    <source>
        <dbReference type="Proteomes" id="UP000471381"/>
    </source>
</evidence>
<dbReference type="Gene3D" id="2.40.170.20">
    <property type="entry name" value="TonB-dependent receptor, beta-barrel domain"/>
    <property type="match status" value="1"/>
</dbReference>
<dbReference type="RefSeq" id="WP_163104329.1">
    <property type="nucleotide sequence ID" value="NZ_JAAAWO010000001.1"/>
</dbReference>
<dbReference type="InterPro" id="IPR036942">
    <property type="entry name" value="Beta-barrel_TonB_sf"/>
</dbReference>
<dbReference type="InterPro" id="IPR012910">
    <property type="entry name" value="Plug_dom"/>
</dbReference>
<comment type="caution">
    <text evidence="17">The sequence shown here is derived from an EMBL/GenBank/DDBJ whole genome shotgun (WGS) entry which is preliminary data.</text>
</comment>
<keyword evidence="17" id="KW-0675">Receptor</keyword>
<dbReference type="GO" id="GO:0015344">
    <property type="term" value="F:siderophore uptake transmembrane transporter activity"/>
    <property type="evidence" value="ECO:0007669"/>
    <property type="project" value="TreeGrafter"/>
</dbReference>
<evidence type="ECO:0000259" key="15">
    <source>
        <dbReference type="Pfam" id="PF00593"/>
    </source>
</evidence>
<keyword evidence="11 12" id="KW-0998">Cell outer membrane</keyword>
<evidence type="ECO:0000259" key="16">
    <source>
        <dbReference type="Pfam" id="PF07715"/>
    </source>
</evidence>
<dbReference type="Gene3D" id="2.170.130.10">
    <property type="entry name" value="TonB-dependent receptor, plug domain"/>
    <property type="match status" value="1"/>
</dbReference>
<accession>A0A6N9TGW3</accession>
<evidence type="ECO:0000256" key="9">
    <source>
        <dbReference type="ARBA" id="ARBA00023077"/>
    </source>
</evidence>
<evidence type="ECO:0000256" key="2">
    <source>
        <dbReference type="ARBA" id="ARBA00022448"/>
    </source>
</evidence>
<evidence type="ECO:0000256" key="8">
    <source>
        <dbReference type="ARBA" id="ARBA00023065"/>
    </source>
</evidence>
<evidence type="ECO:0000256" key="12">
    <source>
        <dbReference type="PROSITE-ProRule" id="PRU01360"/>
    </source>
</evidence>
<dbReference type="Pfam" id="PF00593">
    <property type="entry name" value="TonB_dep_Rec_b-barrel"/>
    <property type="match status" value="1"/>
</dbReference>
<dbReference type="Proteomes" id="UP000471381">
    <property type="component" value="Unassembled WGS sequence"/>
</dbReference>
<dbReference type="InterPro" id="IPR037066">
    <property type="entry name" value="Plug_dom_sf"/>
</dbReference>
<feature type="domain" description="TonB-dependent receptor-like beta-barrel" evidence="15">
    <location>
        <begin position="316"/>
        <end position="823"/>
    </location>
</feature>
<keyword evidence="6 14" id="KW-0732">Signal</keyword>
<evidence type="ECO:0000256" key="4">
    <source>
        <dbReference type="ARBA" id="ARBA00022496"/>
    </source>
</evidence>
<dbReference type="PANTHER" id="PTHR32552:SF89">
    <property type="entry name" value="CATECHOLATE SIDEROPHORE RECEPTOR FIU"/>
    <property type="match status" value="1"/>
</dbReference>
<evidence type="ECO:0000256" key="5">
    <source>
        <dbReference type="ARBA" id="ARBA00022692"/>
    </source>
</evidence>
<evidence type="ECO:0000256" key="11">
    <source>
        <dbReference type="ARBA" id="ARBA00023237"/>
    </source>
</evidence>
<dbReference type="PANTHER" id="PTHR32552">
    <property type="entry name" value="FERRICHROME IRON RECEPTOR-RELATED"/>
    <property type="match status" value="1"/>
</dbReference>
<evidence type="ECO:0000256" key="14">
    <source>
        <dbReference type="SAM" id="SignalP"/>
    </source>
</evidence>
<comment type="similarity">
    <text evidence="12 13">Belongs to the TonB-dependent receptor family.</text>
</comment>
<dbReference type="InterPro" id="IPR039426">
    <property type="entry name" value="TonB-dep_rcpt-like"/>
</dbReference>
<keyword evidence="10 12" id="KW-0472">Membrane</keyword>
<keyword evidence="9 13" id="KW-0798">TonB box</keyword>
<protein>
    <submittedName>
        <fullName evidence="17">TonB-dependent receptor</fullName>
    </submittedName>
</protein>
<evidence type="ECO:0000256" key="1">
    <source>
        <dbReference type="ARBA" id="ARBA00004571"/>
    </source>
</evidence>
<evidence type="ECO:0000256" key="13">
    <source>
        <dbReference type="RuleBase" id="RU003357"/>
    </source>
</evidence>